<protein>
    <submittedName>
        <fullName evidence="2">Cupin-like domain-containing protein</fullName>
    </submittedName>
</protein>
<name>A0A3A1NG17_9FLAO</name>
<dbReference type="InterPro" id="IPR041667">
    <property type="entry name" value="Cupin_8"/>
</dbReference>
<feature type="domain" description="JmjC" evidence="1">
    <location>
        <begin position="105"/>
        <end position="254"/>
    </location>
</feature>
<accession>A0A3A1NG17</accession>
<dbReference type="PROSITE" id="PS51184">
    <property type="entry name" value="JMJC"/>
    <property type="match status" value="1"/>
</dbReference>
<dbReference type="InterPro" id="IPR003347">
    <property type="entry name" value="JmjC_dom"/>
</dbReference>
<evidence type="ECO:0000259" key="1">
    <source>
        <dbReference type="PROSITE" id="PS51184"/>
    </source>
</evidence>
<dbReference type="Pfam" id="PF13621">
    <property type="entry name" value="Cupin_8"/>
    <property type="match status" value="1"/>
</dbReference>
<evidence type="ECO:0000313" key="2">
    <source>
        <dbReference type="EMBL" id="RIV44052.1"/>
    </source>
</evidence>
<dbReference type="Proteomes" id="UP000321621">
    <property type="component" value="Unassembled WGS sequence"/>
</dbReference>
<dbReference type="EMBL" id="VNWK01000026">
    <property type="protein sequence ID" value="TXJ93956.1"/>
    <property type="molecule type" value="Genomic_DNA"/>
</dbReference>
<reference evidence="2 4" key="1">
    <citation type="submission" date="2018-08" db="EMBL/GenBank/DDBJ databases">
        <title>Proposal of Muricauda 72 sp.nov. and Muricauda NH166 sp.nov., isolated from seawater.</title>
        <authorList>
            <person name="Cheng H."/>
            <person name="Wu Y.-H."/>
            <person name="Guo L.-L."/>
            <person name="Xu X.-W."/>
        </authorList>
    </citation>
    <scope>NUCLEOTIDE SEQUENCE [LARGE SCALE GENOMIC DNA]</scope>
    <source>
        <strain evidence="2 4">72</strain>
    </source>
</reference>
<dbReference type="SUPFAM" id="SSF51197">
    <property type="entry name" value="Clavaminate synthase-like"/>
    <property type="match status" value="1"/>
</dbReference>
<dbReference type="RefSeq" id="WP_119647754.1">
    <property type="nucleotide sequence ID" value="NZ_QXFI01000026.1"/>
</dbReference>
<evidence type="ECO:0000313" key="3">
    <source>
        <dbReference type="EMBL" id="TXJ93956.1"/>
    </source>
</evidence>
<dbReference type="EMBL" id="QXFI01000026">
    <property type="protein sequence ID" value="RIV44052.1"/>
    <property type="molecule type" value="Genomic_DNA"/>
</dbReference>
<sequence>MKLNLEQIPREKTLSKREFIQNYFKPQKPVVIERFIEDWPAYSKWNLEYMKQVAGDKEVPLYDDRPVKHDEGFNEPHAKMKMSDYVDLLKSGPTRYRIFLWNVLKEVPELQKDFTYPDFGLKLMKGLPMLFFGGEDSYTFMHYDIDLANIFHFHFEGKKQCILFSQEETKYLYKVPHSLITREDIDFDNPDLDKWPALQHAKGHIADLEHGNVLYIPEGYWHYMKYVTPGFSMSLRSIAKKPKNLSRAVYNIFVMRHFDSLMRKMKGQQWIDWKNEQALLRTQRLMTQKWN</sequence>
<dbReference type="PANTHER" id="PTHR12461">
    <property type="entry name" value="HYPOXIA-INDUCIBLE FACTOR 1 ALPHA INHIBITOR-RELATED"/>
    <property type="match status" value="1"/>
</dbReference>
<comment type="caution">
    <text evidence="2">The sequence shown here is derived from an EMBL/GenBank/DDBJ whole genome shotgun (WGS) entry which is preliminary data.</text>
</comment>
<proteinExistence type="predicted"/>
<dbReference type="PANTHER" id="PTHR12461:SF105">
    <property type="entry name" value="HYPOXIA-INDUCIBLE FACTOR 1-ALPHA INHIBITOR"/>
    <property type="match status" value="1"/>
</dbReference>
<dbReference type="AlphaFoldDB" id="A0A3A1NG17"/>
<dbReference type="OrthoDB" id="2942327at2"/>
<organism evidence="2 4">
    <name type="scientific">Flagellimonas pelagia</name>
    <dbReference type="NCBI Taxonomy" id="2306998"/>
    <lineage>
        <taxon>Bacteria</taxon>
        <taxon>Pseudomonadati</taxon>
        <taxon>Bacteroidota</taxon>
        <taxon>Flavobacteriia</taxon>
        <taxon>Flavobacteriales</taxon>
        <taxon>Flavobacteriaceae</taxon>
        <taxon>Flagellimonas</taxon>
    </lineage>
</organism>
<reference evidence="3 5" key="2">
    <citation type="submission" date="2019-07" db="EMBL/GenBank/DDBJ databases">
        <title>Draft genome of two Muricauda strains isolated from deep sea.</title>
        <authorList>
            <person name="Sun C."/>
        </authorList>
    </citation>
    <scope>NUCLEOTIDE SEQUENCE [LARGE SCALE GENOMIC DNA]</scope>
    <source>
        <strain evidence="3 5">72</strain>
    </source>
</reference>
<dbReference type="SMART" id="SM00558">
    <property type="entry name" value="JmjC"/>
    <property type="match status" value="1"/>
</dbReference>
<evidence type="ECO:0000313" key="4">
    <source>
        <dbReference type="Proteomes" id="UP000266691"/>
    </source>
</evidence>
<dbReference type="Proteomes" id="UP000266691">
    <property type="component" value="Unassembled WGS sequence"/>
</dbReference>
<dbReference type="Gene3D" id="2.60.120.650">
    <property type="entry name" value="Cupin"/>
    <property type="match status" value="1"/>
</dbReference>
<gene>
    <name evidence="2" type="ORF">D2V05_11185</name>
    <name evidence="3" type="ORF">FQ017_11075</name>
</gene>
<evidence type="ECO:0000313" key="5">
    <source>
        <dbReference type="Proteomes" id="UP000321621"/>
    </source>
</evidence>
<keyword evidence="5" id="KW-1185">Reference proteome</keyword>